<dbReference type="EMBL" id="WKFB01000135">
    <property type="protein sequence ID" value="KAF6734411.1"/>
    <property type="molecule type" value="Genomic_DNA"/>
</dbReference>
<dbReference type="Proteomes" id="UP000646548">
    <property type="component" value="Unassembled WGS sequence"/>
</dbReference>
<feature type="compositionally biased region" description="Low complexity" evidence="1">
    <location>
        <begin position="257"/>
        <end position="269"/>
    </location>
</feature>
<reference evidence="2" key="1">
    <citation type="journal article" name="BMC Genomics">
        <title>Long-read sequencing and de novo genome assembly of marine medaka (Oryzias melastigma).</title>
        <authorList>
            <person name="Liang P."/>
            <person name="Saqib H.S.A."/>
            <person name="Ni X."/>
            <person name="Shen Y."/>
        </authorList>
    </citation>
    <scope>NUCLEOTIDE SEQUENCE</scope>
    <source>
        <strain evidence="2">Bigg-433</strain>
    </source>
</reference>
<dbReference type="AlphaFoldDB" id="A0A834KWW6"/>
<dbReference type="PANTHER" id="PTHR35675:SF1">
    <property type="entry name" value="RIKEN CDNA 2810459M11 GENE"/>
    <property type="match status" value="1"/>
</dbReference>
<organism evidence="2 3">
    <name type="scientific">Oryzias melastigma</name>
    <name type="common">Marine medaka</name>
    <dbReference type="NCBI Taxonomy" id="30732"/>
    <lineage>
        <taxon>Eukaryota</taxon>
        <taxon>Metazoa</taxon>
        <taxon>Chordata</taxon>
        <taxon>Craniata</taxon>
        <taxon>Vertebrata</taxon>
        <taxon>Euteleostomi</taxon>
        <taxon>Actinopterygii</taxon>
        <taxon>Neopterygii</taxon>
        <taxon>Teleostei</taxon>
        <taxon>Neoteleostei</taxon>
        <taxon>Acanthomorphata</taxon>
        <taxon>Ovalentaria</taxon>
        <taxon>Atherinomorphae</taxon>
        <taxon>Beloniformes</taxon>
        <taxon>Adrianichthyidae</taxon>
        <taxon>Oryziinae</taxon>
        <taxon>Oryzias</taxon>
    </lineage>
</organism>
<feature type="compositionally biased region" description="Basic and acidic residues" evidence="1">
    <location>
        <begin position="92"/>
        <end position="108"/>
    </location>
</feature>
<sequence>MADSLSLPEEETEFRKMVAQIGGEDRIYLVGEAHRGEATDGDDDIGLFHEFIRDMFNKNVPVLCKKQPQRSRHEKDCKVETGESSETPSGVKSKDEGSKAHEEEERPASKAARRPNVYSKKRAIDSRIIVFIFTQTFISHDTNEGCLIEILKDVKARTKRASPPRPALIGLVRTTQESAETHRCAQVLEMHLRAVFHKHPSEAVWVDCFLPKTEAKILSIKKNVCKVVWASQAADNTRDKRDQSLCPFWFRRRESSRQNNNKSSNSQQKGETENSEEGIPLKTNVTSAEPDVNG</sequence>
<feature type="region of interest" description="Disordered" evidence="1">
    <location>
        <begin position="67"/>
        <end position="117"/>
    </location>
</feature>
<comment type="caution">
    <text evidence="2">The sequence shown here is derived from an EMBL/GenBank/DDBJ whole genome shotgun (WGS) entry which is preliminary data.</text>
</comment>
<evidence type="ECO:0000313" key="3">
    <source>
        <dbReference type="Proteomes" id="UP000646548"/>
    </source>
</evidence>
<accession>A0A834KWW6</accession>
<feature type="compositionally biased region" description="Basic and acidic residues" evidence="1">
    <location>
        <begin position="71"/>
        <end position="81"/>
    </location>
</feature>
<evidence type="ECO:0000313" key="2">
    <source>
        <dbReference type="EMBL" id="KAF6734411.1"/>
    </source>
</evidence>
<evidence type="ECO:0000256" key="1">
    <source>
        <dbReference type="SAM" id="MobiDB-lite"/>
    </source>
</evidence>
<feature type="region of interest" description="Disordered" evidence="1">
    <location>
        <begin position="255"/>
        <end position="294"/>
    </location>
</feature>
<name>A0A834KWW6_ORYME</name>
<dbReference type="PANTHER" id="PTHR35675">
    <property type="entry name" value="HYPOTHETICAL PROTEIN LOC100362216"/>
    <property type="match status" value="1"/>
</dbReference>
<gene>
    <name evidence="2" type="ORF">FQA47_010134</name>
</gene>
<protein>
    <submittedName>
        <fullName evidence="2">Uncharacterized protein</fullName>
    </submittedName>
</protein>
<proteinExistence type="predicted"/>